<proteinExistence type="predicted"/>
<dbReference type="AlphaFoldDB" id="A0A498NFZ6"/>
<dbReference type="Proteomes" id="UP000290572">
    <property type="component" value="Unassembled WGS sequence"/>
</dbReference>
<reference evidence="1 2" key="1">
    <citation type="submission" date="2018-03" db="EMBL/GenBank/DDBJ databases">
        <title>Draft genome sequence of Rohu Carp (Labeo rohita).</title>
        <authorList>
            <person name="Das P."/>
            <person name="Kushwaha B."/>
            <person name="Joshi C.G."/>
            <person name="Kumar D."/>
            <person name="Nagpure N.S."/>
            <person name="Sahoo L."/>
            <person name="Das S.P."/>
            <person name="Bit A."/>
            <person name="Patnaik S."/>
            <person name="Meher P.K."/>
            <person name="Jayasankar P."/>
            <person name="Koringa P.G."/>
            <person name="Patel N.V."/>
            <person name="Hinsu A.T."/>
            <person name="Kumar R."/>
            <person name="Pandey M."/>
            <person name="Agarwal S."/>
            <person name="Srivastava S."/>
            <person name="Singh M."/>
            <person name="Iquebal M.A."/>
            <person name="Jaiswal S."/>
            <person name="Angadi U.B."/>
            <person name="Kumar N."/>
            <person name="Raza M."/>
            <person name="Shah T.M."/>
            <person name="Rai A."/>
            <person name="Jena J.K."/>
        </authorList>
    </citation>
    <scope>NUCLEOTIDE SEQUENCE [LARGE SCALE GENOMIC DNA]</scope>
    <source>
        <strain evidence="1">DASCIFA01</strain>
        <tissue evidence="1">Testis</tissue>
    </source>
</reference>
<protein>
    <submittedName>
        <fullName evidence="1">Uncharacterized protein</fullName>
    </submittedName>
</protein>
<gene>
    <name evidence="1" type="ORF">ROHU_004916</name>
</gene>
<accession>A0A498NFZ6</accession>
<evidence type="ECO:0000313" key="1">
    <source>
        <dbReference type="EMBL" id="RXN30761.1"/>
    </source>
</evidence>
<organism evidence="1 2">
    <name type="scientific">Labeo rohita</name>
    <name type="common">Indian major carp</name>
    <name type="synonym">Cyprinus rohita</name>
    <dbReference type="NCBI Taxonomy" id="84645"/>
    <lineage>
        <taxon>Eukaryota</taxon>
        <taxon>Metazoa</taxon>
        <taxon>Chordata</taxon>
        <taxon>Craniata</taxon>
        <taxon>Vertebrata</taxon>
        <taxon>Euteleostomi</taxon>
        <taxon>Actinopterygii</taxon>
        <taxon>Neopterygii</taxon>
        <taxon>Teleostei</taxon>
        <taxon>Ostariophysi</taxon>
        <taxon>Cypriniformes</taxon>
        <taxon>Cyprinidae</taxon>
        <taxon>Labeoninae</taxon>
        <taxon>Labeonini</taxon>
        <taxon>Labeo</taxon>
    </lineage>
</organism>
<dbReference type="EMBL" id="QBIY01011550">
    <property type="protein sequence ID" value="RXN30761.1"/>
    <property type="molecule type" value="Genomic_DNA"/>
</dbReference>
<evidence type="ECO:0000313" key="2">
    <source>
        <dbReference type="Proteomes" id="UP000290572"/>
    </source>
</evidence>
<name>A0A498NFZ6_LABRO</name>
<keyword evidence="2" id="KW-1185">Reference proteome</keyword>
<comment type="caution">
    <text evidence="1">The sequence shown here is derived from an EMBL/GenBank/DDBJ whole genome shotgun (WGS) entry which is preliminary data.</text>
</comment>
<sequence>MFYTGNGNVLLCDASLVDPLLPHALDLQELPCAVSKHAVGSEEVVELMAVGLAERKTIPEAVVAVAKLMVVGTAEGKTIPEAVVAVAKLMAVGLAERKTNHEAVAELMVDTAKKTNLNIQTRYATQESAEPQARKNVCVL</sequence>